<organism evidence="2 3">
    <name type="scientific">Candidatus Accumulibacter cognatus</name>
    <dbReference type="NCBI Taxonomy" id="2954383"/>
    <lineage>
        <taxon>Bacteria</taxon>
        <taxon>Pseudomonadati</taxon>
        <taxon>Pseudomonadota</taxon>
        <taxon>Betaproteobacteria</taxon>
        <taxon>Candidatus Accumulibacter</taxon>
    </lineage>
</organism>
<dbReference type="NCBIfam" id="TIGR00305">
    <property type="entry name" value="putative toxin-antitoxin system toxin component, PIN family"/>
    <property type="match status" value="1"/>
</dbReference>
<dbReference type="AlphaFoldDB" id="A0A080M820"/>
<evidence type="ECO:0000313" key="3">
    <source>
        <dbReference type="Proteomes" id="UP000021315"/>
    </source>
</evidence>
<protein>
    <submittedName>
        <fullName evidence="2">Toxin-antitoxin system toxin component, PIN family</fullName>
    </submittedName>
</protein>
<dbReference type="STRING" id="1453999.AW06_001447"/>
<accession>A0A080M820</accession>
<dbReference type="Proteomes" id="UP000021315">
    <property type="component" value="Unassembled WGS sequence"/>
</dbReference>
<gene>
    <name evidence="2" type="ORF">AW06_001447</name>
</gene>
<name>A0A080M820_9PROT</name>
<comment type="caution">
    <text evidence="2">The sequence shown here is derived from an EMBL/GenBank/DDBJ whole genome shotgun (WGS) entry which is preliminary data.</text>
</comment>
<sequence length="149" mass="16564">MSPEASRRRQRVVLDGNVWISAALSRQGAPAQLVRRVLAAGLPVFSAATFAELEARLWRPKFDRYLSLEMRQRLLHDANAVAHWVDIPPALASQTWCRDPDDEHFVRAALAAEARWLVSGDRDLLDIEPPTGLRIVTPAAALDDPGFCT</sequence>
<feature type="domain" description="PIN" evidence="1">
    <location>
        <begin position="11"/>
        <end position="123"/>
    </location>
</feature>
<evidence type="ECO:0000259" key="1">
    <source>
        <dbReference type="Pfam" id="PF13470"/>
    </source>
</evidence>
<dbReference type="PANTHER" id="PTHR34610:SF4">
    <property type="entry name" value="SLL8027 PROTEIN"/>
    <property type="match status" value="1"/>
</dbReference>
<proteinExistence type="predicted"/>
<dbReference type="InterPro" id="IPR029060">
    <property type="entry name" value="PIN-like_dom_sf"/>
</dbReference>
<dbReference type="InterPro" id="IPR002850">
    <property type="entry name" value="PIN_toxin-like"/>
</dbReference>
<dbReference type="EMBL" id="JDST02000026">
    <property type="protein sequence ID" value="KFB77452.1"/>
    <property type="molecule type" value="Genomic_DNA"/>
</dbReference>
<dbReference type="PANTHER" id="PTHR34610">
    <property type="entry name" value="SSL7007 PROTEIN"/>
    <property type="match status" value="1"/>
</dbReference>
<dbReference type="RefSeq" id="WP_034947031.1">
    <property type="nucleotide sequence ID" value="NZ_JDST02000026.1"/>
</dbReference>
<keyword evidence="3" id="KW-1185">Reference proteome</keyword>
<dbReference type="SUPFAM" id="SSF88723">
    <property type="entry name" value="PIN domain-like"/>
    <property type="match status" value="1"/>
</dbReference>
<dbReference type="Pfam" id="PF13470">
    <property type="entry name" value="PIN_3"/>
    <property type="match status" value="1"/>
</dbReference>
<dbReference type="InterPro" id="IPR002716">
    <property type="entry name" value="PIN_dom"/>
</dbReference>
<evidence type="ECO:0000313" key="2">
    <source>
        <dbReference type="EMBL" id="KFB77452.1"/>
    </source>
</evidence>
<reference evidence="2" key="1">
    <citation type="submission" date="2014-02" db="EMBL/GenBank/DDBJ databases">
        <title>Expanding our view of genomic diversity in Candidatus Accumulibacter clades.</title>
        <authorList>
            <person name="Skennerton C.T."/>
            <person name="Barr J.J."/>
            <person name="Slater F.R."/>
            <person name="Bond P.L."/>
            <person name="Tyson G.W."/>
        </authorList>
    </citation>
    <scope>NUCLEOTIDE SEQUENCE [LARGE SCALE GENOMIC DNA]</scope>
</reference>